<dbReference type="PROSITE" id="PS51740">
    <property type="entry name" value="SPOVT_ABRB"/>
    <property type="match status" value="1"/>
</dbReference>
<proteinExistence type="predicted"/>
<dbReference type="Pfam" id="PF04014">
    <property type="entry name" value="MazE_antitoxin"/>
    <property type="match status" value="1"/>
</dbReference>
<accession>A0A7W6DEQ1</accession>
<evidence type="ECO:0000256" key="1">
    <source>
        <dbReference type="PROSITE-ProRule" id="PRU01076"/>
    </source>
</evidence>
<dbReference type="Proteomes" id="UP000552757">
    <property type="component" value="Unassembled WGS sequence"/>
</dbReference>
<dbReference type="AlphaFoldDB" id="A0A7W6DEQ1"/>
<comment type="caution">
    <text evidence="3">The sequence shown here is derived from an EMBL/GenBank/DDBJ whole genome shotgun (WGS) entry which is preliminary data.</text>
</comment>
<evidence type="ECO:0000313" key="3">
    <source>
        <dbReference type="EMBL" id="MBB3981204.1"/>
    </source>
</evidence>
<dbReference type="Gene3D" id="2.10.260.10">
    <property type="match status" value="1"/>
</dbReference>
<dbReference type="InterPro" id="IPR037914">
    <property type="entry name" value="SpoVT-AbrB_sf"/>
</dbReference>
<evidence type="ECO:0000313" key="4">
    <source>
        <dbReference type="Proteomes" id="UP000552757"/>
    </source>
</evidence>
<evidence type="ECO:0000259" key="2">
    <source>
        <dbReference type="PROSITE" id="PS51740"/>
    </source>
</evidence>
<dbReference type="SUPFAM" id="SSF89447">
    <property type="entry name" value="AbrB/MazE/MraZ-like"/>
    <property type="match status" value="1"/>
</dbReference>
<feature type="domain" description="SpoVT-AbrB" evidence="2">
    <location>
        <begin position="1"/>
        <end position="41"/>
    </location>
</feature>
<dbReference type="NCBIfam" id="TIGR01439">
    <property type="entry name" value="lp_hng_hel_AbrB"/>
    <property type="match status" value="1"/>
</dbReference>
<keyword evidence="4" id="KW-1185">Reference proteome</keyword>
<keyword evidence="1" id="KW-0238">DNA-binding</keyword>
<gene>
    <name evidence="3" type="ORF">GGR44_000835</name>
</gene>
<name>A0A7W6DEQ1_9SPHN</name>
<dbReference type="SMART" id="SM00966">
    <property type="entry name" value="SpoVT_AbrB"/>
    <property type="match status" value="1"/>
</dbReference>
<dbReference type="InterPro" id="IPR007159">
    <property type="entry name" value="SpoVT-AbrB_dom"/>
</dbReference>
<sequence length="53" mass="6039">MDKRGRITLSKALREELGLAEGDRVEWIVRGDGIQMLPVMDRRSRIGEKVDGE</sequence>
<dbReference type="EMBL" id="JACIEB010000001">
    <property type="protein sequence ID" value="MBB3981204.1"/>
    <property type="molecule type" value="Genomic_DNA"/>
</dbReference>
<reference evidence="3 4" key="1">
    <citation type="submission" date="2020-08" db="EMBL/GenBank/DDBJ databases">
        <title>Genomic Encyclopedia of Type Strains, Phase IV (KMG-IV): sequencing the most valuable type-strain genomes for metagenomic binning, comparative biology and taxonomic classification.</title>
        <authorList>
            <person name="Goeker M."/>
        </authorList>
    </citation>
    <scope>NUCLEOTIDE SEQUENCE [LARGE SCALE GENOMIC DNA]</scope>
    <source>
        <strain evidence="3 4">DSM 29348</strain>
    </source>
</reference>
<dbReference type="GO" id="GO:0003677">
    <property type="term" value="F:DNA binding"/>
    <property type="evidence" value="ECO:0007669"/>
    <property type="project" value="UniProtKB-UniRule"/>
</dbReference>
<organism evidence="3 4">
    <name type="scientific">Sphingobium fontiphilum</name>
    <dbReference type="NCBI Taxonomy" id="944425"/>
    <lineage>
        <taxon>Bacteria</taxon>
        <taxon>Pseudomonadati</taxon>
        <taxon>Pseudomonadota</taxon>
        <taxon>Alphaproteobacteria</taxon>
        <taxon>Sphingomonadales</taxon>
        <taxon>Sphingomonadaceae</taxon>
        <taxon>Sphingobium</taxon>
    </lineage>
</organism>
<dbReference type="RefSeq" id="WP_183954143.1">
    <property type="nucleotide sequence ID" value="NZ_JACIEB010000001.1"/>
</dbReference>
<protein>
    <submittedName>
        <fullName evidence="3">AbrB family looped-hinge helix DNA binding protein</fullName>
    </submittedName>
</protein>